<dbReference type="NCBIfam" id="TIGR02302">
    <property type="entry name" value="aProt_lowcomp"/>
    <property type="match status" value="1"/>
</dbReference>
<feature type="transmembrane region" description="Helical" evidence="3">
    <location>
        <begin position="58"/>
        <end position="82"/>
    </location>
</feature>
<evidence type="ECO:0000256" key="2">
    <source>
        <dbReference type="SAM" id="MobiDB-lite"/>
    </source>
</evidence>
<keyword evidence="3" id="KW-0472">Membrane</keyword>
<reference evidence="5" key="1">
    <citation type="submission" date="2017-09" db="EMBL/GenBank/DDBJ databases">
        <authorList>
            <person name="Varghese N."/>
            <person name="Submissions S."/>
        </authorList>
    </citation>
    <scope>NUCLEOTIDE SEQUENCE [LARGE SCALE GENOMIC DNA]</scope>
    <source>
        <strain evidence="5">USBA 140</strain>
    </source>
</reference>
<keyword evidence="3" id="KW-1133">Transmembrane helix</keyword>
<keyword evidence="1" id="KW-0175">Coiled coil</keyword>
<feature type="compositionally biased region" description="Low complexity" evidence="2">
    <location>
        <begin position="655"/>
        <end position="679"/>
    </location>
</feature>
<evidence type="ECO:0000256" key="3">
    <source>
        <dbReference type="SAM" id="Phobius"/>
    </source>
</evidence>
<accession>A0A286GI54</accession>
<dbReference type="Pfam" id="PF13779">
    <property type="entry name" value="DUF4175"/>
    <property type="match status" value="1"/>
</dbReference>
<feature type="coiled-coil region" evidence="1">
    <location>
        <begin position="507"/>
        <end position="558"/>
    </location>
</feature>
<gene>
    <name evidence="4" type="ORF">SAMN05421508_104125</name>
</gene>
<sequence length="843" mass="91149">MTKPAAPSPRPPLAGRLLLARWSLLTERLWERLWPAATLVLLFLGLAFLDVLPRLPGWLHLGLLAALGLGAAGALAVALFRFPWPTPDEARTLLETRGAPGDTRLPYHRPLTALMDQPARPADDAFAAGLWQAHRERMLAAARRLSVPAPAPHMATRDPLGVRAVGVLTVVVGLAVGWGDLGQRLARAVTPTLPQGATLPLTADVWITPPAYTGRPPVTLTAGRESATAAGGVAAPQALGPVRVPEGSALVALVHGAAAPVLTAGGAPVPLEQIGDGSHRLETTLDTGSRLVIEDDGRTVADWPVAVTADMPPTVRFTGAPDEASRWRLRLPYAAGDDYGIQQFVLQVARPDRPDTPTLEVALDPPAPSPADNELVEREGAAAVDLTPHPWAGLPVTVRLKATDGAGQTALSDLIDTVLPERRFQHPVAAAIAAVRKEVARDPSTAPGASAVLDRLHQEVDAYDGDPVVYLGLRIAANRLYHEKGAAVDPVLGLLWELAVRLEDGGLTMASRDLEAAEEALREALENDASDAEVERLLNELQQALDRFSEMLAQMMQQMPQMPMMGQLPQDMQMIDPSQMREMLERMREMNELGSREAAKAMLDELSRMMEAMRNMQPMSPDQMQQMQQAQEMMRELQKLAREQEQMLEQSFAESQQQQRQGGQPNPGQQGQQGQQGQSGSQGQGGSGQSMAQAQEDLRMRLGDLMRRLGEMAGQVPDNLGQAEMAMRGAAEALQGDRFGSAADAQGQALEAMRQGMGQAMQQMMQAMGMPGMMPMPMPTMGAAPGRDPLGRRGGVDPGTTKVPTEPEEKRARELLEELRRRAGDRDRPAPELDYLHRLLRQF</sequence>
<feature type="region of interest" description="Disordered" evidence="2">
    <location>
        <begin position="648"/>
        <end position="693"/>
    </location>
</feature>
<evidence type="ECO:0000256" key="1">
    <source>
        <dbReference type="SAM" id="Coils"/>
    </source>
</evidence>
<dbReference type="RefSeq" id="WP_176525118.1">
    <property type="nucleotide sequence ID" value="NZ_OCNJ01000004.1"/>
</dbReference>
<dbReference type="Proteomes" id="UP000219621">
    <property type="component" value="Unassembled WGS sequence"/>
</dbReference>
<feature type="transmembrane region" description="Helical" evidence="3">
    <location>
        <begin position="33"/>
        <end position="52"/>
    </location>
</feature>
<dbReference type="InterPro" id="IPR012683">
    <property type="entry name" value="CHP02302_TM"/>
</dbReference>
<dbReference type="AlphaFoldDB" id="A0A286GI54"/>
<feature type="region of interest" description="Disordered" evidence="2">
    <location>
        <begin position="787"/>
        <end position="811"/>
    </location>
</feature>
<evidence type="ECO:0000313" key="4">
    <source>
        <dbReference type="EMBL" id="SOD94799.1"/>
    </source>
</evidence>
<keyword evidence="5" id="KW-1185">Reference proteome</keyword>
<feature type="transmembrane region" description="Helical" evidence="3">
    <location>
        <begin position="160"/>
        <end position="179"/>
    </location>
</feature>
<evidence type="ECO:0000313" key="5">
    <source>
        <dbReference type="Proteomes" id="UP000219621"/>
    </source>
</evidence>
<proteinExistence type="predicted"/>
<name>A0A286GI54_9PROT</name>
<keyword evidence="3" id="KW-0812">Transmembrane</keyword>
<protein>
    <submittedName>
        <fullName evidence="4">TIGR02302 family protein</fullName>
    </submittedName>
</protein>
<organism evidence="4 5">
    <name type="scientific">Caenispirillum bisanense</name>
    <dbReference type="NCBI Taxonomy" id="414052"/>
    <lineage>
        <taxon>Bacteria</taxon>
        <taxon>Pseudomonadati</taxon>
        <taxon>Pseudomonadota</taxon>
        <taxon>Alphaproteobacteria</taxon>
        <taxon>Rhodospirillales</taxon>
        <taxon>Novispirillaceae</taxon>
        <taxon>Caenispirillum</taxon>
    </lineage>
</organism>
<dbReference type="EMBL" id="OCNJ01000004">
    <property type="protein sequence ID" value="SOD94799.1"/>
    <property type="molecule type" value="Genomic_DNA"/>
</dbReference>